<gene>
    <name evidence="1" type="ORF">A3C59_02730</name>
</gene>
<dbReference type="EMBL" id="MFCV01000017">
    <property type="protein sequence ID" value="OGE32987.1"/>
    <property type="molecule type" value="Genomic_DNA"/>
</dbReference>
<organism evidence="1 2">
    <name type="scientific">Candidatus Daviesbacteria bacterium RIFCSPHIGHO2_02_FULL_36_13</name>
    <dbReference type="NCBI Taxonomy" id="1797768"/>
    <lineage>
        <taxon>Bacteria</taxon>
        <taxon>Candidatus Daviesiibacteriota</taxon>
    </lineage>
</organism>
<comment type="caution">
    <text evidence="1">The sequence shown here is derived from an EMBL/GenBank/DDBJ whole genome shotgun (WGS) entry which is preliminary data.</text>
</comment>
<dbReference type="AlphaFoldDB" id="A0A1F5JWL1"/>
<evidence type="ECO:0000313" key="2">
    <source>
        <dbReference type="Proteomes" id="UP000176902"/>
    </source>
</evidence>
<dbReference type="Proteomes" id="UP000176902">
    <property type="component" value="Unassembled WGS sequence"/>
</dbReference>
<name>A0A1F5JWL1_9BACT</name>
<sequence>MSNYVVTNIRLLEEDYLRLKEEAAKKRTSLSAVIRDKVGTKKPAKDFAKMLLTLNTDWFTDKDYKEYKRNRALLKKRAKRYDF</sequence>
<accession>A0A1F5JWL1</accession>
<reference evidence="1 2" key="1">
    <citation type="journal article" date="2016" name="Nat. Commun.">
        <title>Thousands of microbial genomes shed light on interconnected biogeochemical processes in an aquifer system.</title>
        <authorList>
            <person name="Anantharaman K."/>
            <person name="Brown C.T."/>
            <person name="Hug L.A."/>
            <person name="Sharon I."/>
            <person name="Castelle C.J."/>
            <person name="Probst A.J."/>
            <person name="Thomas B.C."/>
            <person name="Singh A."/>
            <person name="Wilkins M.J."/>
            <person name="Karaoz U."/>
            <person name="Brodie E.L."/>
            <person name="Williams K.H."/>
            <person name="Hubbard S.S."/>
            <person name="Banfield J.F."/>
        </authorList>
    </citation>
    <scope>NUCLEOTIDE SEQUENCE [LARGE SCALE GENOMIC DNA]</scope>
</reference>
<proteinExistence type="predicted"/>
<evidence type="ECO:0000313" key="1">
    <source>
        <dbReference type="EMBL" id="OGE32987.1"/>
    </source>
</evidence>
<dbReference type="STRING" id="1797768.A3C59_02730"/>
<protein>
    <submittedName>
        <fullName evidence="1">Uncharacterized protein</fullName>
    </submittedName>
</protein>